<comment type="pathway">
    <text evidence="2">Protein biosynthesis; polypeptide chain elongation.</text>
</comment>
<dbReference type="InterPro" id="IPR040533">
    <property type="entry name" value="EF3_4HB"/>
</dbReference>
<dbReference type="SUPFAM" id="SSF52540">
    <property type="entry name" value="P-loop containing nucleoside triphosphate hydrolases"/>
    <property type="match status" value="2"/>
</dbReference>
<dbReference type="InterPro" id="IPR023780">
    <property type="entry name" value="Chromo_domain"/>
</dbReference>
<dbReference type="CDD" id="cd03221">
    <property type="entry name" value="ABCF_EF-3"/>
    <property type="match status" value="1"/>
</dbReference>
<dbReference type="InterPro" id="IPR015688">
    <property type="entry name" value="eEF3_ABC2_chromodomain-like"/>
</dbReference>
<dbReference type="InterPro" id="IPR000953">
    <property type="entry name" value="Chromo/chromo_shadow_dom"/>
</dbReference>
<evidence type="ECO:0000256" key="6">
    <source>
        <dbReference type="ARBA" id="ARBA00022741"/>
    </source>
</evidence>
<feature type="domain" description="ABC transporter" evidence="17">
    <location>
        <begin position="721"/>
        <end position="1041"/>
    </location>
</feature>
<dbReference type="Gene3D" id="3.40.50.300">
    <property type="entry name" value="P-loop containing nucleotide triphosphate hydrolases"/>
    <property type="match status" value="2"/>
</dbReference>
<dbReference type="InterPro" id="IPR047038">
    <property type="entry name" value="eEF3_chromodomain-like_sf"/>
</dbReference>
<dbReference type="PROSITE" id="PS00211">
    <property type="entry name" value="ABC_TRANSPORTER_1"/>
    <property type="match status" value="2"/>
</dbReference>
<comment type="catalytic activity">
    <reaction evidence="12">
        <text>ATP + H2O = ADP + phosphate + H(+)</text>
        <dbReference type="Rhea" id="RHEA:13065"/>
        <dbReference type="ChEBI" id="CHEBI:15377"/>
        <dbReference type="ChEBI" id="CHEBI:15378"/>
        <dbReference type="ChEBI" id="CHEBI:30616"/>
        <dbReference type="ChEBI" id="CHEBI:43474"/>
        <dbReference type="ChEBI" id="CHEBI:456216"/>
    </reaction>
</comment>
<dbReference type="PANTHER" id="PTHR19211:SF5">
    <property type="entry name" value="ELONGATION FACTOR 3A-RELATED"/>
    <property type="match status" value="1"/>
</dbReference>
<evidence type="ECO:0000256" key="12">
    <source>
        <dbReference type="ARBA" id="ARBA00049360"/>
    </source>
</evidence>
<evidence type="ECO:0000256" key="13">
    <source>
        <dbReference type="ARBA" id="ARBA00050030"/>
    </source>
</evidence>
<keyword evidence="6" id="KW-0547">Nucleotide-binding</keyword>
<feature type="compositionally biased region" description="Basic residues" evidence="15">
    <location>
        <begin position="1"/>
        <end position="11"/>
    </location>
</feature>
<dbReference type="PROSITE" id="PS50893">
    <property type="entry name" value="ABC_TRANSPORTER_2"/>
    <property type="match status" value="2"/>
</dbReference>
<dbReference type="InterPro" id="IPR047036">
    <property type="entry name" value="EF3_4HB_sf"/>
</dbReference>
<dbReference type="Pfam" id="PF24987">
    <property type="entry name" value="HEAT_EF3_N"/>
    <property type="match status" value="1"/>
</dbReference>
<evidence type="ECO:0000256" key="14">
    <source>
        <dbReference type="ARBA" id="ARBA00050045"/>
    </source>
</evidence>
<dbReference type="InterPro" id="IPR017871">
    <property type="entry name" value="ABC_transporter-like_CS"/>
</dbReference>
<evidence type="ECO:0000256" key="8">
    <source>
        <dbReference type="ARBA" id="ARBA00022801"/>
    </source>
</evidence>
<dbReference type="EMBL" id="FNXT01000898">
    <property type="protein sequence ID" value="SZX69055.1"/>
    <property type="molecule type" value="Genomic_DNA"/>
</dbReference>
<evidence type="ECO:0000256" key="1">
    <source>
        <dbReference type="ARBA" id="ARBA00004496"/>
    </source>
</evidence>
<evidence type="ECO:0000259" key="16">
    <source>
        <dbReference type="PROSITE" id="PS50013"/>
    </source>
</evidence>
<dbReference type="InterPro" id="IPR027417">
    <property type="entry name" value="P-loop_NTPase"/>
</dbReference>
<feature type="domain" description="Chromo" evidence="16">
    <location>
        <begin position="854"/>
        <end position="903"/>
    </location>
</feature>
<accession>A0A383VU82</accession>
<dbReference type="Pfam" id="PF00005">
    <property type="entry name" value="ABC_tran"/>
    <property type="match status" value="2"/>
</dbReference>
<evidence type="ECO:0000313" key="19">
    <source>
        <dbReference type="Proteomes" id="UP000256970"/>
    </source>
</evidence>
<feature type="region of interest" description="Disordered" evidence="15">
    <location>
        <begin position="1"/>
        <end position="25"/>
    </location>
</feature>
<evidence type="ECO:0000256" key="3">
    <source>
        <dbReference type="ARBA" id="ARBA00011054"/>
    </source>
</evidence>
<reference evidence="18 19" key="1">
    <citation type="submission" date="2016-10" db="EMBL/GenBank/DDBJ databases">
        <authorList>
            <person name="Cai Z."/>
        </authorList>
    </citation>
    <scope>NUCLEOTIDE SEQUENCE [LARGE SCALE GENOMIC DNA]</scope>
</reference>
<organism evidence="18 19">
    <name type="scientific">Tetradesmus obliquus</name>
    <name type="common">Green alga</name>
    <name type="synonym">Acutodesmus obliquus</name>
    <dbReference type="NCBI Taxonomy" id="3088"/>
    <lineage>
        <taxon>Eukaryota</taxon>
        <taxon>Viridiplantae</taxon>
        <taxon>Chlorophyta</taxon>
        <taxon>core chlorophytes</taxon>
        <taxon>Chlorophyceae</taxon>
        <taxon>CS clade</taxon>
        <taxon>Sphaeropleales</taxon>
        <taxon>Scenedesmaceae</taxon>
        <taxon>Tetradesmus</taxon>
    </lineage>
</organism>
<dbReference type="FunFam" id="3.40.50.300:FF:000193">
    <property type="entry name" value="Probable Elongation factor 3"/>
    <property type="match status" value="1"/>
</dbReference>
<evidence type="ECO:0000256" key="5">
    <source>
        <dbReference type="ARBA" id="ARBA00022737"/>
    </source>
</evidence>
<dbReference type="InterPro" id="IPR034085">
    <property type="entry name" value="TOG"/>
</dbReference>
<dbReference type="AlphaFoldDB" id="A0A383VU82"/>
<evidence type="ECO:0000256" key="4">
    <source>
        <dbReference type="ARBA" id="ARBA00022490"/>
    </source>
</evidence>
<evidence type="ECO:0000259" key="17">
    <source>
        <dbReference type="PROSITE" id="PS50893"/>
    </source>
</evidence>
<dbReference type="GO" id="GO:0003723">
    <property type="term" value="F:RNA binding"/>
    <property type="evidence" value="ECO:0007669"/>
    <property type="project" value="UniProtKB-KW"/>
</dbReference>
<dbReference type="Pfam" id="PF00385">
    <property type="entry name" value="Chromo"/>
    <property type="match status" value="1"/>
</dbReference>
<dbReference type="Gene3D" id="1.20.1390.20">
    <property type="match status" value="1"/>
</dbReference>
<keyword evidence="8" id="KW-0378">Hydrolase</keyword>
<dbReference type="Pfam" id="PF24984">
    <property type="entry name" value="HEAT_EF3_GNC1"/>
    <property type="match status" value="1"/>
</dbReference>
<keyword evidence="19" id="KW-1185">Reference proteome</keyword>
<proteinExistence type="inferred from homology"/>
<keyword evidence="4" id="KW-0963">Cytoplasm</keyword>
<feature type="domain" description="ABC transporter" evidence="17">
    <location>
        <begin position="475"/>
        <end position="701"/>
    </location>
</feature>
<keyword evidence="11" id="KW-0648">Protein biosynthesis</keyword>
<comment type="subcellular location">
    <subcellularLocation>
        <location evidence="1">Cytoplasm</location>
    </subcellularLocation>
</comment>
<evidence type="ECO:0000256" key="7">
    <source>
        <dbReference type="ARBA" id="ARBA00022768"/>
    </source>
</evidence>
<dbReference type="SMART" id="SM01349">
    <property type="entry name" value="TOG"/>
    <property type="match status" value="1"/>
</dbReference>
<dbReference type="FunFam" id="2.40.50.990:FF:000002">
    <property type="entry name" value="mRNA export factor elf1"/>
    <property type="match status" value="1"/>
</dbReference>
<dbReference type="SMART" id="SM00382">
    <property type="entry name" value="AAA"/>
    <property type="match status" value="2"/>
</dbReference>
<evidence type="ECO:0000256" key="11">
    <source>
        <dbReference type="ARBA" id="ARBA00022917"/>
    </source>
</evidence>
<dbReference type="GO" id="GO:0005737">
    <property type="term" value="C:cytoplasm"/>
    <property type="evidence" value="ECO:0007669"/>
    <property type="project" value="UniProtKB-SubCell"/>
</dbReference>
<name>A0A383VU82_TETOB</name>
<dbReference type="SMART" id="SM00298">
    <property type="entry name" value="CHROMO"/>
    <property type="match status" value="1"/>
</dbReference>
<dbReference type="InterPro" id="IPR016197">
    <property type="entry name" value="Chromo-like_dom_sf"/>
</dbReference>
<sequence length="1087" mass="117010">MMVRHKARRAAIRSPSQGRRPAGLLTCQPGRKLQPSDSTMAAVATSIPATGNSAKLAELSKQLSAEGDRAAAAQELAGLAKTGGVQELVAAGAVEAISAALADGKNANAREGGLLALAALCADVGRSAEPYLMPLLGQVLSLLADKQGPVRAAAATAQSALEGLMCPHGVAAVLPTLFEGMLAQKWQTNEGACRMLQALAERCPSQVAVCMPEIVPKVTEALGNARQGVKDAAAAAMTACMQCVNNKDLEQFIPMLIDTMQNPVKVPDCVHKLAATTFVQAVEAPTLSIMVPLLVRGLRHDNTTAIKRKASVIIENMAKLVDNPLDAVPFLPNLLPGLEKVANEVADPECRAVAARAAKELLRVANEGKSVPPKKADPATVAAALKELIAARNPSVAGDAVFGPTMAYVAGLVASLQDTKNFEFDEWNGVAVTPYLARFLGEEDSEAVTRAYLARAVEEAEREAAANAPVLEEGEELCNCEFSLAYGAKILLNNATMRLIRGNRYGLCGPNGVGKSTLMRAIANGQVDGFPPADELRTVYVEHDIQASMADLNVVDFVFADPLLHSSGLDVSREEIVTQLTSVGFTQEMLGMVITALSGGWKMKLALARAMLMKADILLLDEPTNHLDVLNVAWLEAYLIGLKTVTSIIVSHDSGFLDRVCSDIIHYANRKLKVYKGNLSAFVAAVPEAQSYYALDATEQVWRLPEPGFLEGVKSKDKAILKVHNMSFTYPGAAKPQISGVSLQVSLSSRVACVGPNGAGKSTLIKVLTGETEATEGTVWKHPNLRIAYVAQHAFHHIEQHLDKTPNEYIQWRYAVGEDREALVKATRQDTAEDKAAKEKVHQIKAEDGTLQKLKVDKLLGRRKLKKDYEYEVQWQGKGPEAATWLTRDDLVEMGLEKMVIDLDMKEAARAGLMLRPLTKANVEKHLGLLGLEAEFATHAHMRGLSGGQKVKVVLAACTWNQPHILVMDEPTNYLDRDSLGALAGAIKEFGGGVVIISHHNEFTSALCPEKWSVANGLVTVTGAPQVLTREKVEFKVQEEMTDAFGNTIKVKGPKKELSRKEKKAKAKERAARKARGEEVSESEDEL</sequence>
<dbReference type="InterPro" id="IPR016024">
    <property type="entry name" value="ARM-type_fold"/>
</dbReference>
<keyword evidence="7" id="KW-0251">Elongation factor</keyword>
<dbReference type="InterPro" id="IPR011989">
    <property type="entry name" value="ARM-like"/>
</dbReference>
<dbReference type="PROSITE" id="PS50013">
    <property type="entry name" value="CHROMO_2"/>
    <property type="match status" value="1"/>
</dbReference>
<evidence type="ECO:0000256" key="2">
    <source>
        <dbReference type="ARBA" id="ARBA00004815"/>
    </source>
</evidence>
<dbReference type="Gene3D" id="1.25.10.10">
    <property type="entry name" value="Leucine-rich Repeat Variant"/>
    <property type="match status" value="1"/>
</dbReference>
<feature type="compositionally biased region" description="Basic and acidic residues" evidence="15">
    <location>
        <begin position="1068"/>
        <end position="1079"/>
    </location>
</feature>
<dbReference type="InterPro" id="IPR003593">
    <property type="entry name" value="AAA+_ATPase"/>
</dbReference>
<comment type="similarity">
    <text evidence="3">Belongs to the ABC transporter superfamily. ABCF family. EF3 subfamily.</text>
</comment>
<evidence type="ECO:0000313" key="18">
    <source>
        <dbReference type="EMBL" id="SZX69055.1"/>
    </source>
</evidence>
<feature type="region of interest" description="Disordered" evidence="15">
    <location>
        <begin position="1048"/>
        <end position="1087"/>
    </location>
</feature>
<evidence type="ECO:0000256" key="9">
    <source>
        <dbReference type="ARBA" id="ARBA00022840"/>
    </source>
</evidence>
<dbReference type="SUPFAM" id="SSF48371">
    <property type="entry name" value="ARM repeat"/>
    <property type="match status" value="1"/>
</dbReference>
<dbReference type="PANTHER" id="PTHR19211">
    <property type="entry name" value="ATP-BINDING TRANSPORT PROTEIN-RELATED"/>
    <property type="match status" value="1"/>
</dbReference>
<evidence type="ECO:0000256" key="10">
    <source>
        <dbReference type="ARBA" id="ARBA00022884"/>
    </source>
</evidence>
<dbReference type="InterPro" id="IPR003439">
    <property type="entry name" value="ABC_transporter-like_ATP-bd"/>
</dbReference>
<dbReference type="Pfam" id="PF17947">
    <property type="entry name" value="4HB"/>
    <property type="match status" value="1"/>
</dbReference>
<dbReference type="InterPro" id="IPR050611">
    <property type="entry name" value="ABCF"/>
</dbReference>
<gene>
    <name evidence="18" type="ORF">BQ4739_LOCUS9360</name>
</gene>
<dbReference type="Proteomes" id="UP000256970">
    <property type="component" value="Unassembled WGS sequence"/>
</dbReference>
<dbReference type="GO" id="GO:0003746">
    <property type="term" value="F:translation elongation factor activity"/>
    <property type="evidence" value="ECO:0007669"/>
    <property type="project" value="UniProtKB-KW"/>
</dbReference>
<protein>
    <recommendedName>
        <fullName evidence="13">Elongation factor 3</fullName>
    </recommendedName>
    <alternativeName>
        <fullName evidence="14">Eukaryotic elongation factor 3</fullName>
    </alternativeName>
</protein>
<dbReference type="Gene3D" id="2.40.50.990">
    <property type="match status" value="1"/>
</dbReference>
<evidence type="ECO:0000256" key="15">
    <source>
        <dbReference type="SAM" id="MobiDB-lite"/>
    </source>
</evidence>
<dbReference type="CDD" id="cd18626">
    <property type="entry name" value="CD_eEF3"/>
    <property type="match status" value="1"/>
</dbReference>
<keyword evidence="5" id="KW-0677">Repeat</keyword>
<dbReference type="STRING" id="3088.A0A383VU82"/>
<dbReference type="GO" id="GO:0016887">
    <property type="term" value="F:ATP hydrolysis activity"/>
    <property type="evidence" value="ECO:0007669"/>
    <property type="project" value="InterPro"/>
</dbReference>
<dbReference type="UniPathway" id="UPA00345"/>
<keyword evidence="10" id="KW-0694">RNA-binding</keyword>
<dbReference type="GO" id="GO:0005524">
    <property type="term" value="F:ATP binding"/>
    <property type="evidence" value="ECO:0007669"/>
    <property type="project" value="UniProtKB-KW"/>
</dbReference>
<keyword evidence="9" id="KW-0067">ATP-binding</keyword>
<dbReference type="SUPFAM" id="SSF54160">
    <property type="entry name" value="Chromo domain-like"/>
    <property type="match status" value="1"/>
</dbReference>